<keyword evidence="1" id="KW-0732">Signal</keyword>
<accession>A0AAE1T687</accession>
<dbReference type="PROSITE" id="PS50878">
    <property type="entry name" value="RT_POL"/>
    <property type="match status" value="1"/>
</dbReference>
<dbReference type="AlphaFoldDB" id="A0AAE1T687"/>
<evidence type="ECO:0000313" key="4">
    <source>
        <dbReference type="Proteomes" id="UP001289374"/>
    </source>
</evidence>
<evidence type="ECO:0000256" key="1">
    <source>
        <dbReference type="SAM" id="SignalP"/>
    </source>
</evidence>
<keyword evidence="4" id="KW-1185">Reference proteome</keyword>
<name>A0AAE1T687_9LAMI</name>
<gene>
    <name evidence="3" type="ORF">Sango_2890400</name>
</gene>
<reference evidence="3" key="2">
    <citation type="journal article" date="2024" name="Plant">
        <title>Genomic evolution and insights into agronomic trait innovations of Sesamum species.</title>
        <authorList>
            <person name="Miao H."/>
            <person name="Wang L."/>
            <person name="Qu L."/>
            <person name="Liu H."/>
            <person name="Sun Y."/>
            <person name="Le M."/>
            <person name="Wang Q."/>
            <person name="Wei S."/>
            <person name="Zheng Y."/>
            <person name="Lin W."/>
            <person name="Duan Y."/>
            <person name="Cao H."/>
            <person name="Xiong S."/>
            <person name="Wang X."/>
            <person name="Wei L."/>
            <person name="Li C."/>
            <person name="Ma Q."/>
            <person name="Ju M."/>
            <person name="Zhao R."/>
            <person name="Li G."/>
            <person name="Mu C."/>
            <person name="Tian Q."/>
            <person name="Mei H."/>
            <person name="Zhang T."/>
            <person name="Gao T."/>
            <person name="Zhang H."/>
        </authorList>
    </citation>
    <scope>NUCLEOTIDE SEQUENCE</scope>
    <source>
        <strain evidence="3">K16</strain>
    </source>
</reference>
<dbReference type="EMBL" id="JACGWL010000734">
    <property type="protein sequence ID" value="KAK4382246.1"/>
    <property type="molecule type" value="Genomic_DNA"/>
</dbReference>
<evidence type="ECO:0000259" key="2">
    <source>
        <dbReference type="PROSITE" id="PS50878"/>
    </source>
</evidence>
<dbReference type="InterPro" id="IPR000477">
    <property type="entry name" value="RT_dom"/>
</dbReference>
<feature type="domain" description="Reverse transcriptase" evidence="2">
    <location>
        <begin position="1"/>
        <end position="129"/>
    </location>
</feature>
<sequence>MSPFLFGLVMEVLQLMMQQLIDQNEGFSYHWRCKELGLFQLCFADDLLLFCKADVASVQVFRRGLDEFANLSGLHANPQKSQLILSRSAQEEREHLIAALQFQEGHFPLRVIREVEKRMRNFLWKGNSTVGQPVVHLGAMDLLIIISDTNPYGRWMSRWFLGWRKLLRLRSALLPYIELKIGDGESFSLWHDPWHSLGPLIQRFPCGPSRTNIPAAAKLSTVIVDGAWRWPLITDMECIEIIHMLPPFTMVATLFYGEGATSLRRGYVCCADVRWRRMSTYFSGAATLGGVSSIEEHCSLQLAEPCMGEDITWASKRYMGRHTVQAAYRALLAAIVHHIWQERNQRVFRHITRPTSTIATNAIDAIRQKILSIELLHSSSRGLYRLWRIPWPVRDTA</sequence>
<dbReference type="Proteomes" id="UP001289374">
    <property type="component" value="Unassembled WGS sequence"/>
</dbReference>
<organism evidence="3 4">
    <name type="scientific">Sesamum angolense</name>
    <dbReference type="NCBI Taxonomy" id="2727404"/>
    <lineage>
        <taxon>Eukaryota</taxon>
        <taxon>Viridiplantae</taxon>
        <taxon>Streptophyta</taxon>
        <taxon>Embryophyta</taxon>
        <taxon>Tracheophyta</taxon>
        <taxon>Spermatophyta</taxon>
        <taxon>Magnoliopsida</taxon>
        <taxon>eudicotyledons</taxon>
        <taxon>Gunneridae</taxon>
        <taxon>Pentapetalae</taxon>
        <taxon>asterids</taxon>
        <taxon>lamiids</taxon>
        <taxon>Lamiales</taxon>
        <taxon>Pedaliaceae</taxon>
        <taxon>Sesamum</taxon>
    </lineage>
</organism>
<reference evidence="3" key="1">
    <citation type="submission" date="2020-06" db="EMBL/GenBank/DDBJ databases">
        <authorList>
            <person name="Li T."/>
            <person name="Hu X."/>
            <person name="Zhang T."/>
            <person name="Song X."/>
            <person name="Zhang H."/>
            <person name="Dai N."/>
            <person name="Sheng W."/>
            <person name="Hou X."/>
            <person name="Wei L."/>
        </authorList>
    </citation>
    <scope>NUCLEOTIDE SEQUENCE</scope>
    <source>
        <strain evidence="3">K16</strain>
        <tissue evidence="3">Leaf</tissue>
    </source>
</reference>
<feature type="signal peptide" evidence="1">
    <location>
        <begin position="1"/>
        <end position="18"/>
    </location>
</feature>
<comment type="caution">
    <text evidence="3">The sequence shown here is derived from an EMBL/GenBank/DDBJ whole genome shotgun (WGS) entry which is preliminary data.</text>
</comment>
<protein>
    <recommendedName>
        <fullName evidence="2">Reverse transcriptase domain-containing protein</fullName>
    </recommendedName>
</protein>
<feature type="chain" id="PRO_5042140135" description="Reverse transcriptase domain-containing protein" evidence="1">
    <location>
        <begin position="19"/>
        <end position="397"/>
    </location>
</feature>
<evidence type="ECO:0000313" key="3">
    <source>
        <dbReference type="EMBL" id="KAK4382246.1"/>
    </source>
</evidence>
<proteinExistence type="predicted"/>